<dbReference type="Pfam" id="PF08814">
    <property type="entry name" value="XisH"/>
    <property type="match status" value="1"/>
</dbReference>
<dbReference type="AlphaFoldDB" id="A0A1D8TPS7"/>
<dbReference type="RefSeq" id="WP_070392121.1">
    <property type="nucleotide sequence ID" value="NZ_CP017599.1"/>
</dbReference>
<proteinExistence type="predicted"/>
<dbReference type="KEGG" id="mpro:BJP34_09385"/>
<dbReference type="Gene3D" id="3.40.1350.10">
    <property type="match status" value="1"/>
</dbReference>
<dbReference type="InterPro" id="IPR011856">
    <property type="entry name" value="tRNA_endonuc-like_dom_sf"/>
</dbReference>
<accession>A0A1D8TPS7</accession>
<reference evidence="2" key="1">
    <citation type="submission" date="2016-10" db="EMBL/GenBank/DDBJ databases">
        <title>Comparative genomics uncovers the prolific and rare metabolic potential of the cyanobacterial genus Moorea.</title>
        <authorList>
            <person name="Leao T."/>
            <person name="Castelao G."/>
            <person name="Korobeynikov A."/>
            <person name="Monroe E.A."/>
            <person name="Podell S."/>
            <person name="Glukhov E."/>
            <person name="Allen E."/>
            <person name="Gerwick W.H."/>
            <person name="Gerwick L."/>
        </authorList>
    </citation>
    <scope>NUCLEOTIDE SEQUENCE [LARGE SCALE GENOMIC DNA]</scope>
    <source>
        <strain evidence="2">PAL-8-15-08-1</strain>
    </source>
</reference>
<dbReference type="STRING" id="1458985.BJP34_09385"/>
<dbReference type="OrthoDB" id="456752at2"/>
<dbReference type="GO" id="GO:0003676">
    <property type="term" value="F:nucleic acid binding"/>
    <property type="evidence" value="ECO:0007669"/>
    <property type="project" value="InterPro"/>
</dbReference>
<protein>
    <submittedName>
        <fullName evidence="1">Fatty-acid synthase</fullName>
    </submittedName>
</protein>
<dbReference type="CDD" id="cd22366">
    <property type="entry name" value="XisH-like"/>
    <property type="match status" value="1"/>
</dbReference>
<sequence length="139" mass="16094">MAKDIYHETVKTALIKDGWVITNDPLALAVGERTVYVDMGSEKLFAAEKGRRRIAVEVKSFIRPSPVQDLENALGQYVLYRGLLKESTNHRYRTLYLAIRNAVYLDFFQEKIDRIAIEINQFNLLIFDAEGEEIVQWID</sequence>
<dbReference type="Proteomes" id="UP000177870">
    <property type="component" value="Chromosome"/>
</dbReference>
<evidence type="ECO:0000313" key="1">
    <source>
        <dbReference type="EMBL" id="AOW99641.1"/>
    </source>
</evidence>
<dbReference type="InterPro" id="IPR011335">
    <property type="entry name" value="Restrct_endonuc-II-like"/>
</dbReference>
<evidence type="ECO:0000313" key="2">
    <source>
        <dbReference type="Proteomes" id="UP000177870"/>
    </source>
</evidence>
<gene>
    <name evidence="1" type="ORF">BJP34_09385</name>
</gene>
<dbReference type="SUPFAM" id="SSF52980">
    <property type="entry name" value="Restriction endonuclease-like"/>
    <property type="match status" value="1"/>
</dbReference>
<dbReference type="InterPro" id="IPR014919">
    <property type="entry name" value="XisH"/>
</dbReference>
<organism evidence="1 2">
    <name type="scientific">Moorena producens PAL-8-15-08-1</name>
    <dbReference type="NCBI Taxonomy" id="1458985"/>
    <lineage>
        <taxon>Bacteria</taxon>
        <taxon>Bacillati</taxon>
        <taxon>Cyanobacteriota</taxon>
        <taxon>Cyanophyceae</taxon>
        <taxon>Coleofasciculales</taxon>
        <taxon>Coleofasciculaceae</taxon>
        <taxon>Moorena</taxon>
    </lineage>
</organism>
<name>A0A1D8TPS7_9CYAN</name>
<dbReference type="EMBL" id="CP017599">
    <property type="protein sequence ID" value="AOW99641.1"/>
    <property type="molecule type" value="Genomic_DNA"/>
</dbReference>